<evidence type="ECO:0000256" key="5">
    <source>
        <dbReference type="SAM" id="MobiDB-lite"/>
    </source>
</evidence>
<evidence type="ECO:0000256" key="3">
    <source>
        <dbReference type="ARBA" id="ARBA00022729"/>
    </source>
</evidence>
<feature type="compositionally biased region" description="Polar residues" evidence="5">
    <location>
        <begin position="150"/>
        <end position="159"/>
    </location>
</feature>
<evidence type="ECO:0000256" key="1">
    <source>
        <dbReference type="ARBA" id="ARBA00022512"/>
    </source>
</evidence>
<keyword evidence="2" id="KW-0964">Secreted</keyword>
<dbReference type="Pfam" id="PF00746">
    <property type="entry name" value="Gram_pos_anchor"/>
    <property type="match status" value="1"/>
</dbReference>
<dbReference type="InterPro" id="IPR005135">
    <property type="entry name" value="Endo/exonuclease/phosphatase"/>
</dbReference>
<dbReference type="NCBIfam" id="NF033681">
    <property type="entry name" value="ExeM_NucH_DNase"/>
    <property type="match status" value="1"/>
</dbReference>
<keyword evidence="6" id="KW-0812">Transmembrane</keyword>
<dbReference type="EMBL" id="JAAGOA010000002">
    <property type="protein sequence ID" value="NED99410.1"/>
    <property type="molecule type" value="Genomic_DNA"/>
</dbReference>
<feature type="compositionally biased region" description="Acidic residues" evidence="5">
    <location>
        <begin position="792"/>
        <end position="806"/>
    </location>
</feature>
<evidence type="ECO:0000256" key="4">
    <source>
        <dbReference type="ARBA" id="ARBA00023088"/>
    </source>
</evidence>
<keyword evidence="1" id="KW-0134">Cell wall</keyword>
<evidence type="ECO:0000256" key="2">
    <source>
        <dbReference type="ARBA" id="ARBA00022525"/>
    </source>
</evidence>
<evidence type="ECO:0000259" key="8">
    <source>
        <dbReference type="Pfam" id="PF03372"/>
    </source>
</evidence>
<keyword evidence="10" id="KW-1185">Reference proteome</keyword>
<feature type="domain" description="Endonuclease/exonuclease/phosphatase" evidence="8">
    <location>
        <begin position="513"/>
        <end position="780"/>
    </location>
</feature>
<organism evidence="9 10">
    <name type="scientific">Phytoactinopolyspora halotolerans</name>
    <dbReference type="NCBI Taxonomy" id="1981512"/>
    <lineage>
        <taxon>Bacteria</taxon>
        <taxon>Bacillati</taxon>
        <taxon>Actinomycetota</taxon>
        <taxon>Actinomycetes</taxon>
        <taxon>Jiangellales</taxon>
        <taxon>Jiangellaceae</taxon>
        <taxon>Phytoactinopolyspora</taxon>
    </lineage>
</organism>
<dbReference type="GO" id="GO:0004519">
    <property type="term" value="F:endonuclease activity"/>
    <property type="evidence" value="ECO:0007669"/>
    <property type="project" value="UniProtKB-KW"/>
</dbReference>
<feature type="transmembrane region" description="Helical" evidence="6">
    <location>
        <begin position="896"/>
        <end position="914"/>
    </location>
</feature>
<dbReference type="Gene3D" id="3.60.10.10">
    <property type="entry name" value="Endonuclease/exonuclease/phosphatase"/>
    <property type="match status" value="1"/>
</dbReference>
<protein>
    <submittedName>
        <fullName evidence="9">ExeM/NucH family extracellular endonuclease</fullName>
    </submittedName>
</protein>
<dbReference type="Proteomes" id="UP000475214">
    <property type="component" value="Unassembled WGS sequence"/>
</dbReference>
<dbReference type="InterPro" id="IPR019931">
    <property type="entry name" value="LPXTG_anchor"/>
</dbReference>
<feature type="compositionally biased region" description="Low complexity" evidence="5">
    <location>
        <begin position="883"/>
        <end position="895"/>
    </location>
</feature>
<feature type="domain" description="Gram-positive cocci surface proteins LPxTG" evidence="7">
    <location>
        <begin position="882"/>
        <end position="913"/>
    </location>
</feature>
<accession>A0A6L9S3K2</accession>
<dbReference type="InterPro" id="IPR047971">
    <property type="entry name" value="ExeM-like"/>
</dbReference>
<dbReference type="AlphaFoldDB" id="A0A6L9S3K2"/>
<dbReference type="CDD" id="cd10283">
    <property type="entry name" value="MnuA_DNase1-like"/>
    <property type="match status" value="1"/>
</dbReference>
<keyword evidence="3" id="KW-0732">Signal</keyword>
<comment type="caution">
    <text evidence="9">The sequence shown here is derived from an EMBL/GenBank/DDBJ whole genome shotgun (WGS) entry which is preliminary data.</text>
</comment>
<feature type="region of interest" description="Disordered" evidence="5">
    <location>
        <begin position="141"/>
        <end position="191"/>
    </location>
</feature>
<dbReference type="NCBIfam" id="TIGR01167">
    <property type="entry name" value="LPXTG_anchor"/>
    <property type="match status" value="1"/>
</dbReference>
<gene>
    <name evidence="9" type="ORF">G1H10_04440</name>
</gene>
<feature type="compositionally biased region" description="Gly residues" evidence="5">
    <location>
        <begin position="860"/>
        <end position="882"/>
    </location>
</feature>
<dbReference type="InterPro" id="IPR036691">
    <property type="entry name" value="Endo/exonu/phosph_ase_sf"/>
</dbReference>
<evidence type="ECO:0000256" key="6">
    <source>
        <dbReference type="SAM" id="Phobius"/>
    </source>
</evidence>
<evidence type="ECO:0000259" key="7">
    <source>
        <dbReference type="Pfam" id="PF00746"/>
    </source>
</evidence>
<keyword evidence="6" id="KW-0472">Membrane</keyword>
<dbReference type="Pfam" id="PF03372">
    <property type="entry name" value="Exo_endo_phos"/>
    <property type="match status" value="1"/>
</dbReference>
<keyword evidence="6" id="KW-1133">Transmembrane helix</keyword>
<evidence type="ECO:0000313" key="9">
    <source>
        <dbReference type="EMBL" id="NED99410.1"/>
    </source>
</evidence>
<dbReference type="RefSeq" id="WP_163733158.1">
    <property type="nucleotide sequence ID" value="NZ_JAAGOA010000002.1"/>
</dbReference>
<keyword evidence="4" id="KW-0572">Peptidoglycan-anchor</keyword>
<dbReference type="CDD" id="cd04486">
    <property type="entry name" value="YhcR_OBF_like"/>
    <property type="match status" value="1"/>
</dbReference>
<dbReference type="SUPFAM" id="SSF56219">
    <property type="entry name" value="DNase I-like"/>
    <property type="match status" value="1"/>
</dbReference>
<dbReference type="PANTHER" id="PTHR42834:SF1">
    <property type="entry name" value="ENDONUCLEASE_EXONUCLEASE_PHOSPHATASE FAMILY PROTEIN (AFU_ORTHOLOGUE AFUA_3G09210)"/>
    <property type="match status" value="1"/>
</dbReference>
<feature type="compositionally biased region" description="Acidic residues" evidence="5">
    <location>
        <begin position="816"/>
        <end position="826"/>
    </location>
</feature>
<dbReference type="PANTHER" id="PTHR42834">
    <property type="entry name" value="ENDONUCLEASE/EXONUCLEASE/PHOSPHATASE FAMILY PROTEIN (AFU_ORTHOLOGUE AFUA_3G09210)"/>
    <property type="match status" value="1"/>
</dbReference>
<sequence length="924" mass="95143">MAGVGLMWIAPAASADGDALVSEIHYAGGDDADFVELEGPQGTDISGWVLGSITRGDRPHTADHVVTVPDGTVIPESGALAIDVPITNSTTGGYGSSVFAVDAAGELMDFWTIGFRPDSNGGVDGGSTAGDSALLPEAVRGESARPTDVTAASGSQSIQLVDGEWVSSSPTKGARNGDDGQPGQPGVPDEDTHTIAEIQGEGAESALVGQTVTTSGVVTAAYPVGGFDGYYIQTAGSGGDTDLTERTASDGIFVYSPQTAGSVEVGDHVRVAGEVEEHFGLTEIVVGAEGLEISDEPAAAVKPIEFELPATDEDREPFEGMVVSPVDGYVVSDTYALGGWGTNAFGSIGLGLGGPLLQETDVARPGTPEYDEVVADNAARAVTLDDGQSARTSSDQEVPYLTADTPVRTGVELTFVDDVIFDYRFQWNFQPTRPVNGDASDIVLFDGGDTRDRNEQPAEVGGDVGIATFNVLNYFTTLGVDLDGCTAYTDRDGNPLTVRGGCDARGAWDQENLDRQEAKIVAAINALDADVVALQEIENSARFGKDRDAALAALVDALNEDAPDTWAYAESPDQVPAPEDEDVIRNAFIYKPDAVEPAGDSAILIDDSAFSNAREPLAQQFTVRETGYSFIGIVNHFKSKGGDCSDDIPEGCHNADRVAQAESLVEFAEDVATEAGTDDVFLIGDFNAYGQEDPIHVFREAGYTDLATEFAAGTTYVFDGKVGSLDHVLASSSVLDGELVRGVDVWNINSVESVLMEYSRYNYFASELFEPGTVWRASDHDPILVGIGPEDGGGDPGDETGDDDGSEGGTDGGAESGDDGGADDGSDAGSESGLESGGDAGTDVGAEDGGDNGADDDGNGDGGIGDDGSGHDGGGTDDGTGADGDLPDTGSGISTGLMIAGMIGLAGGAGLYGWSRRSGAPSRA</sequence>
<evidence type="ECO:0000313" key="10">
    <source>
        <dbReference type="Proteomes" id="UP000475214"/>
    </source>
</evidence>
<feature type="region of interest" description="Disordered" evidence="5">
    <location>
        <begin position="782"/>
        <end position="895"/>
    </location>
</feature>
<keyword evidence="9" id="KW-0378">Hydrolase</keyword>
<reference evidence="9 10" key="1">
    <citation type="submission" date="2020-02" db="EMBL/GenBank/DDBJ databases">
        <authorList>
            <person name="Li X.-J."/>
            <person name="Han X.-M."/>
        </authorList>
    </citation>
    <scope>NUCLEOTIDE SEQUENCE [LARGE SCALE GENOMIC DNA]</scope>
    <source>
        <strain evidence="9 10">CCTCC AB 2017055</strain>
    </source>
</reference>
<feature type="compositionally biased region" description="Acidic residues" evidence="5">
    <location>
        <begin position="845"/>
        <end position="859"/>
    </location>
</feature>
<name>A0A6L9S3K2_9ACTN</name>
<proteinExistence type="predicted"/>
<keyword evidence="9" id="KW-0255">Endonuclease</keyword>
<keyword evidence="9" id="KW-0540">Nuclease</keyword>